<sequence>MDHLKLSPHACELDILSHYCTCSNLCGTNRNIISTIYLQKPSICFLKKKKLLVSSGICTRI</sequence>
<dbReference type="AlphaFoldDB" id="A9PB28"/>
<reference evidence="1" key="1">
    <citation type="journal article" date="2008" name="BMC Genomics">
        <title>Analysis of 4,664 high-quality sequence-finished poplar full-length cDNA clones and their utility for the discovery of genes responding to insect feeding.</title>
        <authorList>
            <person name="Ralph S.G."/>
            <person name="Chun H.J."/>
            <person name="Cooper D."/>
            <person name="Kirkpatrick R."/>
            <person name="Kolosova N."/>
            <person name="Gunter L."/>
            <person name="Tuskan G.A."/>
            <person name="Douglas C.J."/>
            <person name="Holt R.A."/>
            <person name="Jones S.J."/>
            <person name="Marra M.A."/>
            <person name="Bohlmann J."/>
        </authorList>
    </citation>
    <scope>NUCLEOTIDE SEQUENCE</scope>
    <source>
        <tissue evidence="1">Phloem and cambium</tissue>
    </source>
</reference>
<protein>
    <submittedName>
        <fullName evidence="1">Uncharacterized protein</fullName>
    </submittedName>
</protein>
<evidence type="ECO:0000313" key="1">
    <source>
        <dbReference type="EMBL" id="ABK93581.1"/>
    </source>
</evidence>
<proteinExistence type="evidence at transcript level"/>
<dbReference type="EMBL" id="EF145421">
    <property type="protein sequence ID" value="ABK93581.1"/>
    <property type="molecule type" value="mRNA"/>
</dbReference>
<accession>A9PB28</accession>
<organism evidence="1">
    <name type="scientific">Populus trichocarpa</name>
    <name type="common">Western balsam poplar</name>
    <name type="synonym">Populus balsamifera subsp. trichocarpa</name>
    <dbReference type="NCBI Taxonomy" id="3694"/>
    <lineage>
        <taxon>Eukaryota</taxon>
        <taxon>Viridiplantae</taxon>
        <taxon>Streptophyta</taxon>
        <taxon>Embryophyta</taxon>
        <taxon>Tracheophyta</taxon>
        <taxon>Spermatophyta</taxon>
        <taxon>Magnoliopsida</taxon>
        <taxon>eudicotyledons</taxon>
        <taxon>Gunneridae</taxon>
        <taxon>Pentapetalae</taxon>
        <taxon>rosids</taxon>
        <taxon>fabids</taxon>
        <taxon>Malpighiales</taxon>
        <taxon>Salicaceae</taxon>
        <taxon>Saliceae</taxon>
        <taxon>Populus</taxon>
    </lineage>
</organism>
<name>A9PB28_POPTR</name>